<organism evidence="1 2">
    <name type="scientific">Paenibacillus naphthalenovorans</name>
    <dbReference type="NCBI Taxonomy" id="162209"/>
    <lineage>
        <taxon>Bacteria</taxon>
        <taxon>Bacillati</taxon>
        <taxon>Bacillota</taxon>
        <taxon>Bacilli</taxon>
        <taxon>Bacillales</taxon>
        <taxon>Paenibacillaceae</taxon>
        <taxon>Paenibacillus</taxon>
    </lineage>
</organism>
<sequence>MGKSSRLNWQDVYYDGTLKDYDYAFCEETERIFKHKIDEGWDSIEELELDYLDDLGDDTYKEWKREYIKKNRN</sequence>
<dbReference type="AlphaFoldDB" id="A0A0U2M439"/>
<dbReference type="OrthoDB" id="9972572at2"/>
<evidence type="ECO:0000313" key="2">
    <source>
        <dbReference type="Proteomes" id="UP000061660"/>
    </source>
</evidence>
<gene>
    <name evidence="1" type="ORF">IJ22_19140</name>
</gene>
<dbReference type="EMBL" id="CP013652">
    <property type="protein sequence ID" value="ALS22288.1"/>
    <property type="molecule type" value="Genomic_DNA"/>
</dbReference>
<keyword evidence="2" id="KW-1185">Reference proteome</keyword>
<dbReference type="RefSeq" id="WP_062408593.1">
    <property type="nucleotide sequence ID" value="NZ_CP013652.1"/>
</dbReference>
<dbReference type="KEGG" id="pnp:IJ22_19140"/>
<name>A0A0U2M439_9BACL</name>
<dbReference type="STRING" id="162209.IJ22_19140"/>
<protein>
    <submittedName>
        <fullName evidence="1">Uncharacterized protein</fullName>
    </submittedName>
</protein>
<reference evidence="1 2" key="2">
    <citation type="journal article" date="2016" name="Genome Announc.">
        <title>Complete Genome Sequences of Two Interactive Moderate Thermophiles, Paenibacillus napthalenovorans 32O-Y and Paenibacillus sp. 32O-W.</title>
        <authorList>
            <person name="Butler R.R.III."/>
            <person name="Wang J."/>
            <person name="Stark B.C."/>
            <person name="Pombert J.F."/>
        </authorList>
    </citation>
    <scope>NUCLEOTIDE SEQUENCE [LARGE SCALE GENOMIC DNA]</scope>
    <source>
        <strain evidence="1 2">32O-Y</strain>
    </source>
</reference>
<accession>A0A0U2M439</accession>
<reference evidence="2" key="1">
    <citation type="submission" date="2015-12" db="EMBL/GenBank/DDBJ databases">
        <title>Complete genome sequences of two moderately thermophilic Paenibacillus species.</title>
        <authorList>
            <person name="Butler R.III."/>
            <person name="Wang J."/>
            <person name="Stark B.C."/>
            <person name="Pombert J.-F."/>
        </authorList>
    </citation>
    <scope>NUCLEOTIDE SEQUENCE [LARGE SCALE GENOMIC DNA]</scope>
    <source>
        <strain evidence="2">32O-Y</strain>
    </source>
</reference>
<evidence type="ECO:0000313" key="1">
    <source>
        <dbReference type="EMBL" id="ALS22288.1"/>
    </source>
</evidence>
<proteinExistence type="predicted"/>
<dbReference type="PATRIC" id="fig|162209.4.peg.2029"/>
<dbReference type="Proteomes" id="UP000061660">
    <property type="component" value="Chromosome"/>
</dbReference>